<dbReference type="InterPro" id="IPR021109">
    <property type="entry name" value="Peptidase_aspartic_dom_sf"/>
</dbReference>
<evidence type="ECO:0000313" key="1">
    <source>
        <dbReference type="EMBL" id="TYK22582.1"/>
    </source>
</evidence>
<dbReference type="AlphaFoldDB" id="A0A5D3DG61"/>
<dbReference type="CDD" id="cd00303">
    <property type="entry name" value="retropepsin_like"/>
    <property type="match status" value="1"/>
</dbReference>
<reference evidence="1 2" key="1">
    <citation type="submission" date="2019-08" db="EMBL/GenBank/DDBJ databases">
        <title>Draft genome sequences of two oriental melons (Cucumis melo L. var makuwa).</title>
        <authorList>
            <person name="Kwon S.-Y."/>
        </authorList>
    </citation>
    <scope>NUCLEOTIDE SEQUENCE [LARGE SCALE GENOMIC DNA]</scope>
    <source>
        <strain evidence="2">cv. Chang Bougi</strain>
        <tissue evidence="1">Leaf</tissue>
    </source>
</reference>
<dbReference type="EMBL" id="SSTD01004953">
    <property type="protein sequence ID" value="TYK22582.1"/>
    <property type="molecule type" value="Genomic_DNA"/>
</dbReference>
<proteinExistence type="predicted"/>
<sequence length="300" mass="33881">MPVFNGEDLDSWLFYTERPIASAKTGTNYVVGEKGNTTFPIGTITLRSSNAAEVHKEGTLKRLPDVVFQARKEKGLCFRCNEKYSADHKSKMKEQRELQMFVVVNETEKYEIIEENETEGKEINRLEVKGDNTSYVELSINSVVGLNDPGTMKKLVEKLHLPSKETTHYGVILGLGIAIQRKGVCEALEVQLKDWTVREDFLPLKLGGVDIMLGIQWLYSLRVTVVNWKNLTLSFSSLGKQVCIKGDLSLTKARVSLKSMMKSWGEKDEGFLIECHAIEVEGLFRNESYAFSFGSVCRHL</sequence>
<name>A0A5D3DG61_CUCMM</name>
<gene>
    <name evidence="1" type="ORF">E5676_scaffold584G00370</name>
</gene>
<protein>
    <submittedName>
        <fullName evidence="1">Ty3-gypsy retrotransposon protein</fullName>
    </submittedName>
</protein>
<evidence type="ECO:0000313" key="2">
    <source>
        <dbReference type="Proteomes" id="UP000321947"/>
    </source>
</evidence>
<organism evidence="1 2">
    <name type="scientific">Cucumis melo var. makuwa</name>
    <name type="common">Oriental melon</name>
    <dbReference type="NCBI Taxonomy" id="1194695"/>
    <lineage>
        <taxon>Eukaryota</taxon>
        <taxon>Viridiplantae</taxon>
        <taxon>Streptophyta</taxon>
        <taxon>Embryophyta</taxon>
        <taxon>Tracheophyta</taxon>
        <taxon>Spermatophyta</taxon>
        <taxon>Magnoliopsida</taxon>
        <taxon>eudicotyledons</taxon>
        <taxon>Gunneridae</taxon>
        <taxon>Pentapetalae</taxon>
        <taxon>rosids</taxon>
        <taxon>fabids</taxon>
        <taxon>Cucurbitales</taxon>
        <taxon>Cucurbitaceae</taxon>
        <taxon>Benincaseae</taxon>
        <taxon>Cucumis</taxon>
    </lineage>
</organism>
<accession>A0A5D3DG61</accession>
<dbReference type="Gene3D" id="2.40.70.10">
    <property type="entry name" value="Acid Proteases"/>
    <property type="match status" value="1"/>
</dbReference>
<dbReference type="Proteomes" id="UP000321947">
    <property type="component" value="Unassembled WGS sequence"/>
</dbReference>
<comment type="caution">
    <text evidence="1">The sequence shown here is derived from an EMBL/GenBank/DDBJ whole genome shotgun (WGS) entry which is preliminary data.</text>
</comment>